<keyword evidence="1 2" id="KW-0560">Oxidoreductase</keyword>
<dbReference type="HAMAP" id="MF_00712">
    <property type="entry name" value="GcvPA"/>
    <property type="match status" value="1"/>
</dbReference>
<proteinExistence type="inferred from homology"/>
<organism evidence="4 5">
    <name type="scientific">Desulfofustis glycolicus DSM 9705</name>
    <dbReference type="NCBI Taxonomy" id="1121409"/>
    <lineage>
        <taxon>Bacteria</taxon>
        <taxon>Pseudomonadati</taxon>
        <taxon>Thermodesulfobacteriota</taxon>
        <taxon>Desulfobulbia</taxon>
        <taxon>Desulfobulbales</taxon>
        <taxon>Desulfocapsaceae</taxon>
        <taxon>Desulfofustis</taxon>
    </lineage>
</organism>
<evidence type="ECO:0000313" key="5">
    <source>
        <dbReference type="Proteomes" id="UP000184139"/>
    </source>
</evidence>
<dbReference type="GO" id="GO:0004375">
    <property type="term" value="F:glycine dehydrogenase (decarboxylating) activity"/>
    <property type="evidence" value="ECO:0007669"/>
    <property type="project" value="UniProtKB-EC"/>
</dbReference>
<dbReference type="Gene3D" id="3.40.640.10">
    <property type="entry name" value="Type I PLP-dependent aspartate aminotransferase-like (Major domain)"/>
    <property type="match status" value="1"/>
</dbReference>
<reference evidence="4 5" key="1">
    <citation type="submission" date="2016-11" db="EMBL/GenBank/DDBJ databases">
        <authorList>
            <person name="Jaros S."/>
            <person name="Januszkiewicz K."/>
            <person name="Wedrychowicz H."/>
        </authorList>
    </citation>
    <scope>NUCLEOTIDE SEQUENCE [LARGE SCALE GENOMIC DNA]</scope>
    <source>
        <strain evidence="4 5">DSM 9705</strain>
    </source>
</reference>
<dbReference type="SUPFAM" id="SSF53383">
    <property type="entry name" value="PLP-dependent transferases"/>
    <property type="match status" value="1"/>
</dbReference>
<comment type="similarity">
    <text evidence="2">Belongs to the GcvP family. N-terminal subunit subfamily.</text>
</comment>
<sequence length="444" mass="48513">MRYLPHTPDEIEQMLAAVGKRQLDELFAHIPEDCRYRGDIDLPDQLSEWDLLRRFQDLGPQLSLASARAVLVGGGSYYHFVPEIVRSLAGRSEFVTAYTPYQPEMAQGTLQAIFEYQTLTARLLGMEVANASIYDGASALAEALLMALRLARKKRTVAVSAAIHPHYRQVVRTYLEPGGFRIIELPLDETGRTDLTSLPPPDELAAVALQSPNFFGVIEDMVDAAPTVHDAGALLVTCFTEPFAYGLLRSPGSCGADIVCGEGQSFGIAPSLGGAGLGMFACRMEHVRNMPGRVVGETVDLDGKRGFVLTLSTREQHIRREKATSNICSNQGLCALTAAVYMASLGGTGLRRLAKLNYDKAAYLKNGLLASGARLLYRGPTFNEFAVRMPAGFKEQRRRLMERGIVAGLPLDGFDPALQDAYLFCVTETVSRSIIDELCKEVQS</sequence>
<dbReference type="AlphaFoldDB" id="A0A1M5VH78"/>
<dbReference type="RefSeq" id="WP_073375096.1">
    <property type="nucleotide sequence ID" value="NZ_FQXS01000008.1"/>
</dbReference>
<accession>A0A1M5VH78</accession>
<evidence type="ECO:0000256" key="2">
    <source>
        <dbReference type="HAMAP-Rule" id="MF_00712"/>
    </source>
</evidence>
<dbReference type="PANTHER" id="PTHR42806">
    <property type="entry name" value="GLYCINE CLEAVAGE SYSTEM P-PROTEIN"/>
    <property type="match status" value="1"/>
</dbReference>
<dbReference type="PANTHER" id="PTHR42806:SF1">
    <property type="entry name" value="GLYCINE DEHYDROGENASE (DECARBOXYLATING)"/>
    <property type="match status" value="1"/>
</dbReference>
<evidence type="ECO:0000259" key="3">
    <source>
        <dbReference type="Pfam" id="PF02347"/>
    </source>
</evidence>
<keyword evidence="5" id="KW-1185">Reference proteome</keyword>
<evidence type="ECO:0000313" key="4">
    <source>
        <dbReference type="EMBL" id="SHH74283.1"/>
    </source>
</evidence>
<dbReference type="InterPro" id="IPR015421">
    <property type="entry name" value="PyrdxlP-dep_Trfase_major"/>
</dbReference>
<dbReference type="NCBIfam" id="NF001696">
    <property type="entry name" value="PRK00451.1"/>
    <property type="match status" value="1"/>
</dbReference>
<name>A0A1M5VH78_9BACT</name>
<dbReference type="Pfam" id="PF02347">
    <property type="entry name" value="GDC-P"/>
    <property type="match status" value="1"/>
</dbReference>
<dbReference type="Gene3D" id="3.90.1150.10">
    <property type="entry name" value="Aspartate Aminotransferase, domain 1"/>
    <property type="match status" value="1"/>
</dbReference>
<gene>
    <name evidence="2" type="primary">gcvPA</name>
    <name evidence="4" type="ORF">SAMN02745124_01673</name>
</gene>
<dbReference type="PIRSF" id="PIRSF006815">
    <property type="entry name" value="GcvPA"/>
    <property type="match status" value="1"/>
</dbReference>
<protein>
    <recommendedName>
        <fullName evidence="2">Probable glycine dehydrogenase (decarboxylating) subunit 1</fullName>
        <ecNumber evidence="2">1.4.4.2</ecNumber>
    </recommendedName>
    <alternativeName>
        <fullName evidence="2">Glycine cleavage system P-protein subunit 1</fullName>
    </alternativeName>
    <alternativeName>
        <fullName evidence="2">Glycine decarboxylase subunit 1</fullName>
    </alternativeName>
    <alternativeName>
        <fullName evidence="2">Glycine dehydrogenase (aminomethyl-transferring) subunit 1</fullName>
    </alternativeName>
</protein>
<dbReference type="Proteomes" id="UP000184139">
    <property type="component" value="Unassembled WGS sequence"/>
</dbReference>
<dbReference type="EMBL" id="FQXS01000008">
    <property type="protein sequence ID" value="SHH74283.1"/>
    <property type="molecule type" value="Genomic_DNA"/>
</dbReference>
<dbReference type="GO" id="GO:0009116">
    <property type="term" value="P:nucleoside metabolic process"/>
    <property type="evidence" value="ECO:0007669"/>
    <property type="project" value="InterPro"/>
</dbReference>
<dbReference type="STRING" id="1121409.SAMN02745124_01673"/>
<dbReference type="EC" id="1.4.4.2" evidence="2"/>
<feature type="domain" description="Glycine cleavage system P-protein N-terminal" evidence="3">
    <location>
        <begin position="1"/>
        <end position="440"/>
    </location>
</feature>
<dbReference type="InterPro" id="IPR023010">
    <property type="entry name" value="GcvPA"/>
</dbReference>
<comment type="catalytic activity">
    <reaction evidence="2">
        <text>N(6)-[(R)-lipoyl]-L-lysyl-[glycine-cleavage complex H protein] + glycine + H(+) = N(6)-[(R)-S(8)-aminomethyldihydrolipoyl]-L-lysyl-[glycine-cleavage complex H protein] + CO2</text>
        <dbReference type="Rhea" id="RHEA:24304"/>
        <dbReference type="Rhea" id="RHEA-COMP:10494"/>
        <dbReference type="Rhea" id="RHEA-COMP:10495"/>
        <dbReference type="ChEBI" id="CHEBI:15378"/>
        <dbReference type="ChEBI" id="CHEBI:16526"/>
        <dbReference type="ChEBI" id="CHEBI:57305"/>
        <dbReference type="ChEBI" id="CHEBI:83099"/>
        <dbReference type="ChEBI" id="CHEBI:83143"/>
        <dbReference type="EC" id="1.4.4.2"/>
    </reaction>
</comment>
<dbReference type="GO" id="GO:0019464">
    <property type="term" value="P:glycine decarboxylation via glycine cleavage system"/>
    <property type="evidence" value="ECO:0007669"/>
    <property type="project" value="UniProtKB-UniRule"/>
</dbReference>
<dbReference type="InterPro" id="IPR049315">
    <property type="entry name" value="GDC-P_N"/>
</dbReference>
<comment type="function">
    <text evidence="2">The glycine cleavage system catalyzes the degradation of glycine. The P protein binds the alpha-amino group of glycine through its pyridoxal phosphate cofactor; CO(2) is released and the remaining methylamine moiety is then transferred to the lipoamide cofactor of the H protein.</text>
</comment>
<comment type="subunit">
    <text evidence="2">The glycine cleavage system is composed of four proteins: P, T, L and H. In this organism, the P 'protein' is a heterodimer of two subunits.</text>
</comment>
<dbReference type="OrthoDB" id="9801272at2"/>
<evidence type="ECO:0000256" key="1">
    <source>
        <dbReference type="ARBA" id="ARBA00023002"/>
    </source>
</evidence>
<dbReference type="InterPro" id="IPR015424">
    <property type="entry name" value="PyrdxlP-dep_Trfase"/>
</dbReference>
<dbReference type="InterPro" id="IPR015422">
    <property type="entry name" value="PyrdxlP-dep_Trfase_small"/>
</dbReference>